<evidence type="ECO:0000313" key="1">
    <source>
        <dbReference type="EMBL" id="NML24334.1"/>
    </source>
</evidence>
<dbReference type="AlphaFoldDB" id="A0A848FZ26"/>
<protein>
    <submittedName>
        <fullName evidence="1">Uncharacterized protein</fullName>
    </submittedName>
</protein>
<proteinExistence type="predicted"/>
<organism evidence="1 2">
    <name type="scientific">Zoogloea dura</name>
    <dbReference type="NCBI Taxonomy" id="2728840"/>
    <lineage>
        <taxon>Bacteria</taxon>
        <taxon>Pseudomonadati</taxon>
        <taxon>Pseudomonadota</taxon>
        <taxon>Betaproteobacteria</taxon>
        <taxon>Rhodocyclales</taxon>
        <taxon>Zoogloeaceae</taxon>
        <taxon>Zoogloea</taxon>
    </lineage>
</organism>
<keyword evidence="2" id="KW-1185">Reference proteome</keyword>
<comment type="caution">
    <text evidence="1">The sequence shown here is derived from an EMBL/GenBank/DDBJ whole genome shotgun (WGS) entry which is preliminary data.</text>
</comment>
<reference evidence="1 2" key="1">
    <citation type="submission" date="2020-04" db="EMBL/GenBank/DDBJ databases">
        <title>Zoogloea sp. G-4-1-14 isolated from soil.</title>
        <authorList>
            <person name="Dahal R.H."/>
        </authorList>
    </citation>
    <scope>NUCLEOTIDE SEQUENCE [LARGE SCALE GENOMIC DNA]</scope>
    <source>
        <strain evidence="1 2">G-4-1-14</strain>
    </source>
</reference>
<sequence>MIVEIWHPGTPAVPATPARYVETSGPGWASGAVSIPITAADGGYKWSIPASVVGVFIGLASKYPGSGYFGIEHALLFSRGVVDIYERGQRLGTLGSYVSGDEFTLFRQAGRVWFLKNGVKEYDRPSLLTGSFRLAATEYLTGDTVVDADTFGVGVAPTSGDGWARLAPLRAIGFETIPDCYGVTELEPLTSEGREDGHAWGNSSLGSLLALGGDRPFGIGRGILVPLTSYAESGLIKPAFGTGLVTLPPAFTVGRMIPGGVGVGVMTSKLMALGSDRPIAQGVAELRPMFAWGAEALELRGSVMSTRNRYKITASGRRSDVSGVQAVGPALTMQAYGGGSAKLKGPRLSLSANGTVPSVARVDKALPVLTMVSTGTVSEVAGVAVELPGGFQILAYTGGIAKLTTKGAYSLSGAVTATERAEALLNGPGFFGLTASGHREGVARADLIGPALTPAPSGHAWLVAPHLTMVAAGQEEIEVSYESYVINLATGAVSRYVAWPFDQVLRFGKRHFGVRPDGIYELTGDTDDGAPISATVKTFHTDFGATNFKRVPYVYLYGRFEGDMAVGTQVNEGPEYEFPAPAIRGDGVQALRAKIAQGLKGNAWSFTLSNADGASFDIERVEALITTTSKAY</sequence>
<gene>
    <name evidence="1" type="ORF">HHL15_01120</name>
</gene>
<dbReference type="EMBL" id="JABBGA010000001">
    <property type="protein sequence ID" value="NML24334.1"/>
    <property type="molecule type" value="Genomic_DNA"/>
</dbReference>
<name>A0A848FZ26_9RHOO</name>
<evidence type="ECO:0000313" key="2">
    <source>
        <dbReference type="Proteomes" id="UP000580043"/>
    </source>
</evidence>
<dbReference type="Proteomes" id="UP000580043">
    <property type="component" value="Unassembled WGS sequence"/>
</dbReference>
<accession>A0A848FZ26</accession>
<dbReference type="RefSeq" id="WP_169143971.1">
    <property type="nucleotide sequence ID" value="NZ_JABBGA010000001.1"/>
</dbReference>